<reference evidence="10" key="1">
    <citation type="submission" date="2015-06" db="EMBL/GenBank/DDBJ databases">
        <authorList>
            <person name="Bertelli C."/>
        </authorList>
    </citation>
    <scope>NUCLEOTIDE SEQUENCE [LARGE SCALE GENOMIC DNA]</scope>
    <source>
        <strain evidence="10">CRIB-30</strain>
    </source>
</reference>
<dbReference type="GO" id="GO:0050415">
    <property type="term" value="F:formimidoylglutamase activity"/>
    <property type="evidence" value="ECO:0007669"/>
    <property type="project" value="UniProtKB-UniRule"/>
</dbReference>
<evidence type="ECO:0000256" key="6">
    <source>
        <dbReference type="NCBIfam" id="TIGR01227"/>
    </source>
</evidence>
<dbReference type="EC" id="3.5.3.8" evidence="5 6"/>
<feature type="binding site" evidence="5">
    <location>
        <position position="150"/>
    </location>
    <ligand>
        <name>Mn(2+)</name>
        <dbReference type="ChEBI" id="CHEBI:29035"/>
        <label>2</label>
    </ligand>
</feature>
<dbReference type="AlphaFoldDB" id="A0A0H5DPY8"/>
<feature type="binding site" evidence="7">
    <location>
        <position position="245"/>
    </location>
    <ligand>
        <name>Mn(2+)</name>
        <dbReference type="ChEBI" id="CHEBI:29035"/>
        <label>1</label>
    </ligand>
</feature>
<dbReference type="InterPro" id="IPR023696">
    <property type="entry name" value="Ureohydrolase_dom_sf"/>
</dbReference>
<dbReference type="RefSeq" id="WP_098038535.1">
    <property type="nucleotide sequence ID" value="NZ_CWGJ01000015.1"/>
</dbReference>
<dbReference type="HAMAP" id="MF_00737">
    <property type="entry name" value="Formimidoylglutam"/>
    <property type="match status" value="1"/>
</dbReference>
<dbReference type="EMBL" id="CWGJ01000015">
    <property type="protein sequence ID" value="CRX38676.1"/>
    <property type="molecule type" value="Genomic_DNA"/>
</dbReference>
<feature type="binding site" evidence="5">
    <location>
        <position position="152"/>
    </location>
    <ligand>
        <name>Mn(2+)</name>
        <dbReference type="ChEBI" id="CHEBI:29035"/>
        <label>2</label>
    </ligand>
</feature>
<feature type="binding site" evidence="5">
    <location>
        <position position="245"/>
    </location>
    <ligand>
        <name>Mn(2+)</name>
        <dbReference type="ChEBI" id="CHEBI:29035"/>
        <label>2</label>
    </ligand>
</feature>
<dbReference type="CDD" id="cd09988">
    <property type="entry name" value="Formimidoylglutamase"/>
    <property type="match status" value="1"/>
</dbReference>
<feature type="binding site" evidence="5">
    <location>
        <position position="243"/>
    </location>
    <ligand>
        <name>Mn(2+)</name>
        <dbReference type="ChEBI" id="CHEBI:29035"/>
        <label>2</label>
    </ligand>
</feature>
<feature type="binding site" evidence="5 7">
    <location>
        <position position="150"/>
    </location>
    <ligand>
        <name>Mn(2+)</name>
        <dbReference type="ChEBI" id="CHEBI:29035"/>
        <label>1</label>
    </ligand>
</feature>
<dbReference type="PROSITE" id="PS51409">
    <property type="entry name" value="ARGINASE_2"/>
    <property type="match status" value="1"/>
</dbReference>
<dbReference type="Pfam" id="PF00491">
    <property type="entry name" value="Arginase"/>
    <property type="match status" value="1"/>
</dbReference>
<feature type="binding site" evidence="5 7">
    <location>
        <position position="154"/>
    </location>
    <ligand>
        <name>Mn(2+)</name>
        <dbReference type="ChEBI" id="CHEBI:29035"/>
        <label>1</label>
    </ligand>
</feature>
<feature type="binding site" evidence="7">
    <location>
        <position position="152"/>
    </location>
    <ligand>
        <name>Mn(2+)</name>
        <dbReference type="ChEBI" id="CHEBI:29035"/>
        <label>1</label>
    </ligand>
</feature>
<dbReference type="PIRSF" id="PIRSF036979">
    <property type="entry name" value="Arginase"/>
    <property type="match status" value="1"/>
</dbReference>
<evidence type="ECO:0000256" key="4">
    <source>
        <dbReference type="ARBA" id="ARBA00023211"/>
    </source>
</evidence>
<dbReference type="GO" id="GO:0019557">
    <property type="term" value="P:L-histidine catabolic process to glutamate and formate"/>
    <property type="evidence" value="ECO:0007669"/>
    <property type="project" value="UniProtKB-UniPathway"/>
</dbReference>
<keyword evidence="10" id="KW-1185">Reference proteome</keyword>
<dbReference type="NCBIfam" id="TIGR01227">
    <property type="entry name" value="hutG"/>
    <property type="match status" value="1"/>
</dbReference>
<feature type="binding site" evidence="5 7">
    <location>
        <position position="125"/>
    </location>
    <ligand>
        <name>Mn(2+)</name>
        <dbReference type="ChEBI" id="CHEBI:29035"/>
        <label>1</label>
    </ligand>
</feature>
<comment type="pathway">
    <text evidence="5">Amino-acid degradation; L-histidine degradation into L-glutamate; L-glutamate from N-formimidoyl-L-glutamate (hydrolase route): step 1/1.</text>
</comment>
<evidence type="ECO:0000313" key="10">
    <source>
        <dbReference type="Proteomes" id="UP000220251"/>
    </source>
</evidence>
<evidence type="ECO:0000256" key="1">
    <source>
        <dbReference type="ARBA" id="ARBA00022723"/>
    </source>
</evidence>
<comment type="similarity">
    <text evidence="5 8">Belongs to the arginase family.</text>
</comment>
<evidence type="ECO:0000256" key="8">
    <source>
        <dbReference type="PROSITE-ProRule" id="PRU00742"/>
    </source>
</evidence>
<evidence type="ECO:0000313" key="9">
    <source>
        <dbReference type="EMBL" id="CRX38676.1"/>
    </source>
</evidence>
<dbReference type="SUPFAM" id="SSF52768">
    <property type="entry name" value="Arginase/deacetylase"/>
    <property type="match status" value="1"/>
</dbReference>
<accession>A0A0H5DPY8</accession>
<dbReference type="OrthoDB" id="9788689at2"/>
<dbReference type="Proteomes" id="UP000220251">
    <property type="component" value="Unassembled WGS sequence"/>
</dbReference>
<proteinExistence type="inferred from homology"/>
<evidence type="ECO:0000256" key="5">
    <source>
        <dbReference type="HAMAP-Rule" id="MF_00737"/>
    </source>
</evidence>
<dbReference type="InterPro" id="IPR006035">
    <property type="entry name" value="Ureohydrolase"/>
</dbReference>
<protein>
    <recommendedName>
        <fullName evidence="5 6">Formimidoylglutamase</fullName>
        <ecNumber evidence="5 6">3.5.3.8</ecNumber>
    </recommendedName>
    <alternativeName>
        <fullName evidence="5">Formiminoglutamase</fullName>
    </alternativeName>
    <alternativeName>
        <fullName evidence="5">Formiminoglutamate hydrolase</fullName>
    </alternativeName>
</protein>
<evidence type="ECO:0000256" key="2">
    <source>
        <dbReference type="ARBA" id="ARBA00022801"/>
    </source>
</evidence>
<organism evidence="9 10">
    <name type="scientific">Estrella lausannensis</name>
    <dbReference type="NCBI Taxonomy" id="483423"/>
    <lineage>
        <taxon>Bacteria</taxon>
        <taxon>Pseudomonadati</taxon>
        <taxon>Chlamydiota</taxon>
        <taxon>Chlamydiia</taxon>
        <taxon>Parachlamydiales</taxon>
        <taxon>Candidatus Criblamydiaceae</taxon>
        <taxon>Estrella</taxon>
    </lineage>
</organism>
<keyword evidence="1 5" id="KW-0479">Metal-binding</keyword>
<keyword evidence="3 5" id="KW-0369">Histidine metabolism</keyword>
<comment type="function">
    <text evidence="5">Catalyzes the conversion of N-formimidoyl-L-glutamate to L-glutamate and formamide.</text>
</comment>
<evidence type="ECO:0000256" key="3">
    <source>
        <dbReference type="ARBA" id="ARBA00022808"/>
    </source>
</evidence>
<dbReference type="GO" id="GO:0019556">
    <property type="term" value="P:L-histidine catabolic process to glutamate and formamide"/>
    <property type="evidence" value="ECO:0007669"/>
    <property type="project" value="UniProtKB-UniRule"/>
</dbReference>
<gene>
    <name evidence="5 9" type="primary">hutG</name>
    <name evidence="9" type="ORF">ELAC_1337</name>
</gene>
<comment type="cofactor">
    <cofactor evidence="5 7">
        <name>Mn(2+)</name>
        <dbReference type="ChEBI" id="CHEBI:29035"/>
    </cofactor>
    <text evidence="5 7">Binds 2 manganese ions per subunit.</text>
</comment>
<keyword evidence="4 5" id="KW-0464">Manganese</keyword>
<dbReference type="InterPro" id="IPR005923">
    <property type="entry name" value="HutG"/>
</dbReference>
<dbReference type="GO" id="GO:0033389">
    <property type="term" value="P:putrescine biosynthetic process from arginine, via agmatine"/>
    <property type="evidence" value="ECO:0007669"/>
    <property type="project" value="TreeGrafter"/>
</dbReference>
<sequence>MKHTFFQKKDWTGRDDGAPLRVHQFTETQNPETPLNPSGAYALLGFAVDEGVRRNQGRIGAAKGPPAFRKALANLPVLKEGFSLLDCGDISCPEQDLEAAQTYFQKQCEQLFKDDCFPFAVGGGHEIALPHYRALANTHKESAIGIINFDAHLDIRAPLDGKLATSGSSFYQIYHERTKNKLPFHYLCLGAQRFGNTVDLWRRLKEFGGEAVLAEEITWNFPEAQQRLTAFMSECDLIYLTICLDVFSPAYAPGVSAPSPLGIAPLEAVRLLRSIARSGKVKTFNIAELNPQYDVDDKTAKLAALITMELLTSLHP</sequence>
<dbReference type="Gene3D" id="3.40.800.10">
    <property type="entry name" value="Ureohydrolase domain"/>
    <property type="match status" value="1"/>
</dbReference>
<evidence type="ECO:0000256" key="7">
    <source>
        <dbReference type="PIRSR" id="PIRSR036979-1"/>
    </source>
</evidence>
<dbReference type="PANTHER" id="PTHR11358:SF35">
    <property type="entry name" value="FORMIMIDOYLGLUTAMASE"/>
    <property type="match status" value="1"/>
</dbReference>
<dbReference type="UniPathway" id="UPA00379">
    <property type="reaction ID" value="UER00552"/>
</dbReference>
<keyword evidence="2 5" id="KW-0378">Hydrolase</keyword>
<dbReference type="PANTHER" id="PTHR11358">
    <property type="entry name" value="ARGINASE/AGMATINASE"/>
    <property type="match status" value="1"/>
</dbReference>
<dbReference type="GO" id="GO:0030145">
    <property type="term" value="F:manganese ion binding"/>
    <property type="evidence" value="ECO:0007669"/>
    <property type="project" value="UniProtKB-UniRule"/>
</dbReference>
<feature type="binding site" evidence="5 7">
    <location>
        <position position="243"/>
    </location>
    <ligand>
        <name>Mn(2+)</name>
        <dbReference type="ChEBI" id="CHEBI:29035"/>
        <label>1</label>
    </ligand>
</feature>
<name>A0A0H5DPY8_9BACT</name>
<dbReference type="GO" id="GO:0008783">
    <property type="term" value="F:agmatinase activity"/>
    <property type="evidence" value="ECO:0007669"/>
    <property type="project" value="TreeGrafter"/>
</dbReference>
<comment type="catalytic activity">
    <reaction evidence="5">
        <text>N-formimidoyl-L-glutamate + H2O = formamide + L-glutamate</text>
        <dbReference type="Rhea" id="RHEA:22492"/>
        <dbReference type="ChEBI" id="CHEBI:15377"/>
        <dbReference type="ChEBI" id="CHEBI:16397"/>
        <dbReference type="ChEBI" id="CHEBI:29985"/>
        <dbReference type="ChEBI" id="CHEBI:58928"/>
        <dbReference type="EC" id="3.5.3.8"/>
    </reaction>
</comment>